<evidence type="ECO:0000313" key="13">
    <source>
        <dbReference type="EMBL" id="RKP00965.1"/>
    </source>
</evidence>
<feature type="site" description="Histone H3K4me3 binding" evidence="8">
    <location>
        <position position="10"/>
    </location>
</feature>
<feature type="binding site" evidence="9">
    <location>
        <position position="38"/>
    </location>
    <ligand>
        <name>Zn(2+)</name>
        <dbReference type="ChEBI" id="CHEBI:29105"/>
        <label>1</label>
    </ligand>
</feature>
<keyword evidence="4 10" id="KW-0863">Zinc-finger</keyword>
<keyword evidence="7" id="KW-0539">Nucleus</keyword>
<dbReference type="EMBL" id="ML009250">
    <property type="protein sequence ID" value="RKO97496.1"/>
    <property type="molecule type" value="Genomic_DNA"/>
</dbReference>
<feature type="site" description="Histone H3K4me3 binding" evidence="8">
    <location>
        <position position="21"/>
    </location>
</feature>
<feature type="binding site" evidence="9">
    <location>
        <position position="24"/>
    </location>
    <ligand>
        <name>Zn(2+)</name>
        <dbReference type="ChEBI" id="CHEBI:29105"/>
        <label>2</label>
    </ligand>
</feature>
<feature type="binding site" evidence="9">
    <location>
        <position position="52"/>
    </location>
    <ligand>
        <name>Zn(2+)</name>
        <dbReference type="ChEBI" id="CHEBI:29105"/>
        <label>2</label>
    </ligand>
</feature>
<dbReference type="Gene3D" id="3.30.40.10">
    <property type="entry name" value="Zinc/RING finger domain, C3HC4 (zinc finger)"/>
    <property type="match status" value="1"/>
</dbReference>
<dbReference type="PROSITE" id="PS01359">
    <property type="entry name" value="ZF_PHD_1"/>
    <property type="match status" value="1"/>
</dbReference>
<reference evidence="12" key="3">
    <citation type="submission" date="2018-08" db="EMBL/GenBank/DDBJ databases">
        <title>Leveraging single-cell genomics to expand the Fungal Tree of Life.</title>
        <authorList>
            <consortium name="DOE Joint Genome Institute"/>
            <person name="Ahrendt S.R."/>
            <person name="Quandt C.A."/>
            <person name="Ciobanu D."/>
            <person name="Clum A."/>
            <person name="Salamov A."/>
            <person name="Andreopoulos B."/>
            <person name="Cheng J.-F."/>
            <person name="Woyke T."/>
            <person name="Pelin A."/>
            <person name="Henrissat B."/>
            <person name="Reynolds N."/>
            <person name="Benny G.L."/>
            <person name="Smith M.E."/>
            <person name="James T.Y."/>
            <person name="Grigoriev I.V."/>
        </authorList>
    </citation>
    <scope>NUCLEOTIDE SEQUENCE</scope>
    <source>
        <strain evidence="12">ATCC 52028</strain>
    </source>
</reference>
<organism evidence="12 14">
    <name type="scientific">Caulochytrium protostelioides</name>
    <dbReference type="NCBI Taxonomy" id="1555241"/>
    <lineage>
        <taxon>Eukaryota</taxon>
        <taxon>Fungi</taxon>
        <taxon>Fungi incertae sedis</taxon>
        <taxon>Chytridiomycota</taxon>
        <taxon>Chytridiomycota incertae sedis</taxon>
        <taxon>Chytridiomycetes</taxon>
        <taxon>Caulochytriales</taxon>
        <taxon>Caulochytriaceae</taxon>
        <taxon>Caulochytrium</taxon>
    </lineage>
</organism>
<feature type="site" description="Histone H3K4me3 binding" evidence="8">
    <location>
        <position position="33"/>
    </location>
</feature>
<protein>
    <submittedName>
        <fullName evidence="12">Molecular basis of histone H3k4me3 recognition By Ing4</fullName>
    </submittedName>
</protein>
<evidence type="ECO:0000256" key="3">
    <source>
        <dbReference type="ARBA" id="ARBA00022723"/>
    </source>
</evidence>
<dbReference type="Proteomes" id="UP000268535">
    <property type="component" value="Unassembled WGS sequence"/>
</dbReference>
<dbReference type="STRING" id="1555241.A0A4P9X161"/>
<evidence type="ECO:0000256" key="5">
    <source>
        <dbReference type="ARBA" id="ARBA00022833"/>
    </source>
</evidence>
<feature type="binding site" evidence="9">
    <location>
        <position position="29"/>
    </location>
    <ligand>
        <name>Zn(2+)</name>
        <dbReference type="ChEBI" id="CHEBI:29105"/>
        <label>2</label>
    </ligand>
</feature>
<dbReference type="GO" id="GO:0005634">
    <property type="term" value="C:nucleus"/>
    <property type="evidence" value="ECO:0007669"/>
    <property type="project" value="UniProtKB-SubCell"/>
</dbReference>
<reference evidence="14 15" key="1">
    <citation type="journal article" date="2018" name="Nat. Microbiol.">
        <title>Leveraging single-cell genomics to expand the fungal tree of life.</title>
        <authorList>
            <person name="Ahrendt S.R."/>
            <person name="Quandt C.A."/>
            <person name="Ciobanu D."/>
            <person name="Clum A."/>
            <person name="Salamov A."/>
            <person name="Andreopoulos B."/>
            <person name="Cheng J.F."/>
            <person name="Woyke T."/>
            <person name="Pelin A."/>
            <person name="Henrissat B."/>
            <person name="Reynolds N.K."/>
            <person name="Benny G.L."/>
            <person name="Smith M.E."/>
            <person name="James T.Y."/>
            <person name="Grigoriev I.V."/>
        </authorList>
    </citation>
    <scope>NUCLEOTIDE SEQUENCE [LARGE SCALE GENOMIC DNA]</scope>
    <source>
        <strain evidence="14 15">ATCC 52028</strain>
    </source>
</reference>
<evidence type="ECO:0000256" key="4">
    <source>
        <dbReference type="ARBA" id="ARBA00022771"/>
    </source>
</evidence>
<evidence type="ECO:0000256" key="6">
    <source>
        <dbReference type="ARBA" id="ARBA00022853"/>
    </source>
</evidence>
<comment type="subcellular location">
    <subcellularLocation>
        <location evidence="1">Nucleus</location>
    </subcellularLocation>
</comment>
<dbReference type="PANTHER" id="PTHR10333:SF42">
    <property type="entry name" value="INHIBITOR OF GROWTH PROTEIN 5"/>
    <property type="match status" value="1"/>
</dbReference>
<dbReference type="Proteomes" id="UP000274922">
    <property type="component" value="Unassembled WGS sequence"/>
</dbReference>
<evidence type="ECO:0000313" key="15">
    <source>
        <dbReference type="Proteomes" id="UP000274922"/>
    </source>
</evidence>
<dbReference type="InterPro" id="IPR013083">
    <property type="entry name" value="Znf_RING/FYVE/PHD"/>
</dbReference>
<dbReference type="InterPro" id="IPR028651">
    <property type="entry name" value="ING_fam"/>
</dbReference>
<evidence type="ECO:0000256" key="10">
    <source>
        <dbReference type="PROSITE-ProRule" id="PRU00146"/>
    </source>
</evidence>
<evidence type="ECO:0000259" key="11">
    <source>
        <dbReference type="PROSITE" id="PS50016"/>
    </source>
</evidence>
<feature type="binding site" evidence="9">
    <location>
        <position position="35"/>
    </location>
    <ligand>
        <name>Zn(2+)</name>
        <dbReference type="ChEBI" id="CHEBI:29105"/>
        <label>1</label>
    </ligand>
</feature>
<dbReference type="SMART" id="SM00249">
    <property type="entry name" value="PHD"/>
    <property type="match status" value="1"/>
</dbReference>
<feature type="binding site" evidence="9">
    <location>
        <position position="13"/>
    </location>
    <ligand>
        <name>Zn(2+)</name>
        <dbReference type="ChEBI" id="CHEBI:29105"/>
        <label>1</label>
    </ligand>
</feature>
<dbReference type="PROSITE" id="PS50016">
    <property type="entry name" value="ZF_PHD_2"/>
    <property type="match status" value="1"/>
</dbReference>
<dbReference type="CDD" id="cd15505">
    <property type="entry name" value="PHD_ING"/>
    <property type="match status" value="1"/>
</dbReference>
<dbReference type="GO" id="GO:0008270">
    <property type="term" value="F:zinc ion binding"/>
    <property type="evidence" value="ECO:0007669"/>
    <property type="project" value="UniProtKB-KW"/>
</dbReference>
<dbReference type="InterPro" id="IPR019786">
    <property type="entry name" value="Zinc_finger_PHD-type_CS"/>
</dbReference>
<evidence type="ECO:0000256" key="7">
    <source>
        <dbReference type="ARBA" id="ARBA00023242"/>
    </source>
</evidence>
<keyword evidence="6" id="KW-0156">Chromatin regulator</keyword>
<evidence type="ECO:0000256" key="2">
    <source>
        <dbReference type="ARBA" id="ARBA00010210"/>
    </source>
</evidence>
<dbReference type="EMBL" id="ML014190">
    <property type="protein sequence ID" value="RKP00965.1"/>
    <property type="molecule type" value="Genomic_DNA"/>
</dbReference>
<feature type="domain" description="PHD-type" evidence="11">
    <location>
        <begin position="8"/>
        <end position="58"/>
    </location>
</feature>
<dbReference type="InterPro" id="IPR011011">
    <property type="entry name" value="Znf_FYVE_PHD"/>
</dbReference>
<dbReference type="AlphaFoldDB" id="A0A4P9X161"/>
<dbReference type="InterPro" id="IPR001965">
    <property type="entry name" value="Znf_PHD"/>
</dbReference>
<dbReference type="PANTHER" id="PTHR10333">
    <property type="entry name" value="INHIBITOR OF GROWTH PROTEIN"/>
    <property type="match status" value="1"/>
</dbReference>
<dbReference type="InterPro" id="IPR019787">
    <property type="entry name" value="Znf_PHD-finger"/>
</dbReference>
<evidence type="ECO:0000313" key="12">
    <source>
        <dbReference type="EMBL" id="RKO97496.1"/>
    </source>
</evidence>
<dbReference type="Pfam" id="PF00628">
    <property type="entry name" value="PHD"/>
    <property type="match status" value="1"/>
</dbReference>
<feature type="site" description="Histone H3K4me3 binding" evidence="8">
    <location>
        <position position="25"/>
    </location>
</feature>
<dbReference type="GO" id="GO:0006325">
    <property type="term" value="P:chromatin organization"/>
    <property type="evidence" value="ECO:0007669"/>
    <property type="project" value="UniProtKB-KW"/>
</dbReference>
<keyword evidence="15" id="KW-1185">Reference proteome</keyword>
<accession>A0A4P9X161</accession>
<evidence type="ECO:0000313" key="14">
    <source>
        <dbReference type="Proteomes" id="UP000268535"/>
    </source>
</evidence>
<proteinExistence type="inferred from homology"/>
<reference evidence="13" key="2">
    <citation type="submission" date="2018-04" db="EMBL/GenBank/DDBJ databases">
        <title>Leveraging single-cell genomics to expand the Fungal Tree of Life.</title>
        <authorList>
            <consortium name="DOE Joint Genome Institute"/>
            <person name="Ahrendt S.R."/>
            <person name="Quandt C.A."/>
            <person name="Ciobanu D."/>
            <person name="Clum A."/>
            <person name="Salamov A."/>
            <person name="Andreopoulos B."/>
            <person name="Cheng J.-F."/>
            <person name="Woyke T."/>
            <person name="Pelin A."/>
            <person name="Henrissat B."/>
            <person name="Benny G.L."/>
            <person name="Smith M.E."/>
            <person name="James T.Y."/>
            <person name="Grigoriev I.V."/>
        </authorList>
    </citation>
    <scope>NUCLEOTIDE SEQUENCE</scope>
    <source>
        <strain evidence="13">ATCC 52028</strain>
    </source>
</reference>
<keyword evidence="5 9" id="KW-0862">Zinc</keyword>
<evidence type="ECO:0000256" key="9">
    <source>
        <dbReference type="PIRSR" id="PIRSR628651-51"/>
    </source>
</evidence>
<name>A0A4P9X161_9FUNG</name>
<comment type="similarity">
    <text evidence="2">Belongs to the ING family.</text>
</comment>
<gene>
    <name evidence="12" type="ORF">CAUPRSCDRAFT_6418</name>
    <name evidence="13" type="ORF">CXG81DRAFT_12565</name>
</gene>
<evidence type="ECO:0000256" key="1">
    <source>
        <dbReference type="ARBA" id="ARBA00004123"/>
    </source>
</evidence>
<dbReference type="FunFam" id="3.30.40.10:FF:000021">
    <property type="entry name" value="Inhibitor of growth 2b"/>
    <property type="match status" value="1"/>
</dbReference>
<dbReference type="SUPFAM" id="SSF57903">
    <property type="entry name" value="FYVE/PHD zinc finger"/>
    <property type="match status" value="1"/>
</dbReference>
<keyword evidence="3 9" id="KW-0479">Metal-binding</keyword>
<feature type="binding site" evidence="9">
    <location>
        <position position="55"/>
    </location>
    <ligand>
        <name>Zn(2+)</name>
        <dbReference type="ChEBI" id="CHEBI:29105"/>
        <label>2</label>
    </ligand>
</feature>
<dbReference type="OrthoDB" id="5411773at2759"/>
<sequence length="58" mass="6614">MAIDPNEPTYCICNQVSFGEMIACDNEDCEIEWFHYACVGLTGKTITGKWYCPDCQQK</sequence>
<feature type="binding site" evidence="9">
    <location>
        <position position="11"/>
    </location>
    <ligand>
        <name>Zn(2+)</name>
        <dbReference type="ChEBI" id="CHEBI:29105"/>
        <label>1</label>
    </ligand>
</feature>
<evidence type="ECO:0000256" key="8">
    <source>
        <dbReference type="PIRSR" id="PIRSR628651-50"/>
    </source>
</evidence>